<accession>A0A0Q9ZMD4</accession>
<keyword evidence="4" id="KW-1185">Reference proteome</keyword>
<comment type="caution">
    <text evidence="3">The sequence shown here is derived from an EMBL/GenBank/DDBJ whole genome shotgun (WGS) entry which is preliminary data.</text>
</comment>
<dbReference type="EMBL" id="LKTP01000007">
    <property type="protein sequence ID" value="KRG29624.1"/>
    <property type="molecule type" value="Genomic_DNA"/>
</dbReference>
<dbReference type="PANTHER" id="PTHR46268:SF6">
    <property type="entry name" value="UNIVERSAL STRESS PROTEIN UP12"/>
    <property type="match status" value="1"/>
</dbReference>
<evidence type="ECO:0000313" key="3">
    <source>
        <dbReference type="EMBL" id="KRG29624.1"/>
    </source>
</evidence>
<protein>
    <submittedName>
        <fullName evidence="3">Universal stress protein</fullName>
    </submittedName>
</protein>
<gene>
    <name evidence="3" type="ORF">APR42_15940</name>
</gene>
<dbReference type="Gene3D" id="3.40.50.620">
    <property type="entry name" value="HUPs"/>
    <property type="match status" value="2"/>
</dbReference>
<name>A0A0Q9ZMD4_9FLAO</name>
<dbReference type="RefSeq" id="WP_057481246.1">
    <property type="nucleotide sequence ID" value="NZ_BMWR01000001.1"/>
</dbReference>
<feature type="domain" description="UspA" evidence="2">
    <location>
        <begin position="145"/>
        <end position="272"/>
    </location>
</feature>
<dbReference type="Pfam" id="PF00582">
    <property type="entry name" value="Usp"/>
    <property type="match status" value="2"/>
</dbReference>
<reference evidence="3" key="1">
    <citation type="submission" date="2015-10" db="EMBL/GenBank/DDBJ databases">
        <title>Draft genome sequence of Salegentibacter mishustinae KCTC 12263.</title>
        <authorList>
            <person name="Lin W."/>
            <person name="Zheng Q."/>
        </authorList>
    </citation>
    <scope>NUCLEOTIDE SEQUENCE [LARGE SCALE GENOMIC DNA]</scope>
    <source>
        <strain evidence="3">KCTC 12263</strain>
    </source>
</reference>
<dbReference type="OrthoDB" id="1522996at2"/>
<feature type="domain" description="UspA" evidence="2">
    <location>
        <begin position="4"/>
        <end position="138"/>
    </location>
</feature>
<comment type="similarity">
    <text evidence="1">Belongs to the universal stress protein A family.</text>
</comment>
<evidence type="ECO:0000313" key="4">
    <source>
        <dbReference type="Proteomes" id="UP000051643"/>
    </source>
</evidence>
<evidence type="ECO:0000256" key="1">
    <source>
        <dbReference type="ARBA" id="ARBA00008791"/>
    </source>
</evidence>
<organism evidence="3 4">
    <name type="scientific">Salegentibacter mishustinae</name>
    <dbReference type="NCBI Taxonomy" id="270918"/>
    <lineage>
        <taxon>Bacteria</taxon>
        <taxon>Pseudomonadati</taxon>
        <taxon>Bacteroidota</taxon>
        <taxon>Flavobacteriia</taxon>
        <taxon>Flavobacteriales</taxon>
        <taxon>Flavobacteriaceae</taxon>
        <taxon>Salegentibacter</taxon>
    </lineage>
</organism>
<dbReference type="InterPro" id="IPR014729">
    <property type="entry name" value="Rossmann-like_a/b/a_fold"/>
</dbReference>
<proteinExistence type="inferred from homology"/>
<dbReference type="PANTHER" id="PTHR46268">
    <property type="entry name" value="STRESS RESPONSE PROTEIN NHAX"/>
    <property type="match status" value="1"/>
</dbReference>
<sequence length="285" mass="32249">MEKFNNILVALDLSDIDNTLIDYASYLADTLNLKKVYFVHNIKTYEISSLFEEQLKDINLDEVIGDELNEKVESRFKGKAEWEVLISEDPYTESLINYITNKYYIDLVVMGNKKRHKGTGVVSNKLLRLLKCDILSVPRDFTPQIKNIWAGTDFSRESRKIFNVAQMLQKATSAPVTAAYVYSVPVQFSPYVPKEAMAPKIEKHAIQKSEKFLSKLDYDGEVTPLIIPGRDSSVASNLLEHAKKNKVDILIVADKGANNISNLLVGSVTEELFGEKPEIPLWISK</sequence>
<dbReference type="SUPFAM" id="SSF52402">
    <property type="entry name" value="Adenine nucleotide alpha hydrolases-like"/>
    <property type="match status" value="2"/>
</dbReference>
<dbReference type="Proteomes" id="UP000051643">
    <property type="component" value="Unassembled WGS sequence"/>
</dbReference>
<dbReference type="STRING" id="270918.APR42_15940"/>
<dbReference type="CDD" id="cd00293">
    <property type="entry name" value="USP-like"/>
    <property type="match status" value="2"/>
</dbReference>
<dbReference type="AlphaFoldDB" id="A0A0Q9ZMD4"/>
<evidence type="ECO:0000259" key="2">
    <source>
        <dbReference type="Pfam" id="PF00582"/>
    </source>
</evidence>
<dbReference type="InterPro" id="IPR006016">
    <property type="entry name" value="UspA"/>
</dbReference>